<dbReference type="SUPFAM" id="SSF54593">
    <property type="entry name" value="Glyoxalase/Bleomycin resistance protein/Dihydroxybiphenyl dioxygenase"/>
    <property type="match status" value="1"/>
</dbReference>
<dbReference type="InterPro" id="IPR029068">
    <property type="entry name" value="Glyas_Bleomycin-R_OHBP_Dase"/>
</dbReference>
<dbReference type="CDD" id="cd06587">
    <property type="entry name" value="VOC"/>
    <property type="match status" value="1"/>
</dbReference>
<feature type="domain" description="VOC" evidence="1">
    <location>
        <begin position="23"/>
        <end position="153"/>
    </location>
</feature>
<evidence type="ECO:0000313" key="2">
    <source>
        <dbReference type="EMBL" id="RKF21698.1"/>
    </source>
</evidence>
<comment type="caution">
    <text evidence="2">The sequence shown here is derived from an EMBL/GenBank/DDBJ whole genome shotgun (WGS) entry which is preliminary data.</text>
</comment>
<dbReference type="Proteomes" id="UP000284395">
    <property type="component" value="Unassembled WGS sequence"/>
</dbReference>
<proteinExistence type="predicted"/>
<dbReference type="InterPro" id="IPR037523">
    <property type="entry name" value="VOC_core"/>
</dbReference>
<sequence>MGQLSSSSDVDWTKYTQKPAIRSIRHMSFRCFDGEETREFYEDFLGMEFTAAIPEKMEVDGRTTEVMHIYFRMADGDFIAFYDMPDDVTPEKFTFDPMELHLGMKVPSEEAMMTWAERLKERGIEYMGPMDHDMVQSIYFQDPNGLWLEATYQVPDHEEIMHREMSEAKDILADWTVQSAPKKKKFREIQ</sequence>
<dbReference type="Pfam" id="PF00903">
    <property type="entry name" value="Glyoxalase"/>
    <property type="match status" value="1"/>
</dbReference>
<keyword evidence="3" id="KW-1185">Reference proteome</keyword>
<dbReference type="PROSITE" id="PS51819">
    <property type="entry name" value="VOC"/>
    <property type="match status" value="1"/>
</dbReference>
<name>A0A420ELY5_9SPHN</name>
<evidence type="ECO:0000313" key="3">
    <source>
        <dbReference type="Proteomes" id="UP000284395"/>
    </source>
</evidence>
<dbReference type="EMBL" id="RAPF01000003">
    <property type="protein sequence ID" value="RKF21698.1"/>
    <property type="molecule type" value="Genomic_DNA"/>
</dbReference>
<gene>
    <name evidence="2" type="ORF">D6851_06605</name>
</gene>
<organism evidence="2 3">
    <name type="scientific">Altericroceibacterium spongiae</name>
    <dbReference type="NCBI Taxonomy" id="2320269"/>
    <lineage>
        <taxon>Bacteria</taxon>
        <taxon>Pseudomonadati</taxon>
        <taxon>Pseudomonadota</taxon>
        <taxon>Alphaproteobacteria</taxon>
        <taxon>Sphingomonadales</taxon>
        <taxon>Erythrobacteraceae</taxon>
        <taxon>Altericroceibacterium</taxon>
    </lineage>
</organism>
<protein>
    <submittedName>
        <fullName evidence="2">VOC family protein</fullName>
    </submittedName>
</protein>
<dbReference type="OrthoDB" id="9803142at2"/>
<accession>A0A420ELY5</accession>
<dbReference type="InterPro" id="IPR004360">
    <property type="entry name" value="Glyas_Fos-R_dOase_dom"/>
</dbReference>
<dbReference type="Gene3D" id="3.10.180.10">
    <property type="entry name" value="2,3-Dihydroxybiphenyl 1,2-Dioxygenase, domain 1"/>
    <property type="match status" value="1"/>
</dbReference>
<evidence type="ECO:0000259" key="1">
    <source>
        <dbReference type="PROSITE" id="PS51819"/>
    </source>
</evidence>
<dbReference type="AlphaFoldDB" id="A0A420ELY5"/>
<reference evidence="2 3" key="1">
    <citation type="submission" date="2018-09" db="EMBL/GenBank/DDBJ databases">
        <title>Altererythrobacter spongiae sp. nov., isolated from a marine sponge.</title>
        <authorList>
            <person name="Zhuang L."/>
            <person name="Luo L."/>
        </authorList>
    </citation>
    <scope>NUCLEOTIDE SEQUENCE [LARGE SCALE GENOMIC DNA]</scope>
    <source>
        <strain evidence="2 3">HN-Y73</strain>
    </source>
</reference>